<dbReference type="HOGENOM" id="CLU_3139539_0_0_6"/>
<sequence>MGENHYFTFIPAAVISNLNKEENANSANTLPNQIIAIQPIFFHQGELTK</sequence>
<comment type="caution">
    <text evidence="1">The sequence shown here is derived from an EMBL/GenBank/DDBJ whole genome shotgun (WGS) entry which is preliminary data.</text>
</comment>
<dbReference type="Proteomes" id="UP000005512">
    <property type="component" value="Unassembled WGS sequence"/>
</dbReference>
<accession>D1NY03</accession>
<evidence type="ECO:0000313" key="1">
    <source>
        <dbReference type="EMBL" id="EFB73851.1"/>
    </source>
</evidence>
<organism evidence="1 2">
    <name type="scientific">Providencia rustigianii DSM 4541</name>
    <dbReference type="NCBI Taxonomy" id="500637"/>
    <lineage>
        <taxon>Bacteria</taxon>
        <taxon>Pseudomonadati</taxon>
        <taxon>Pseudomonadota</taxon>
        <taxon>Gammaproteobacteria</taxon>
        <taxon>Enterobacterales</taxon>
        <taxon>Morganellaceae</taxon>
        <taxon>Providencia</taxon>
    </lineage>
</organism>
<gene>
    <name evidence="1" type="ORF">PROVRUST_05124</name>
</gene>
<name>D1NY03_9GAMM</name>
<keyword evidence="2" id="KW-1185">Reference proteome</keyword>
<dbReference type="eggNOG" id="ENOG5031J74">
    <property type="taxonomic scope" value="Bacteria"/>
</dbReference>
<proteinExistence type="predicted"/>
<protein>
    <submittedName>
        <fullName evidence="1">Uncharacterized protein</fullName>
    </submittedName>
</protein>
<evidence type="ECO:0000313" key="2">
    <source>
        <dbReference type="Proteomes" id="UP000005512"/>
    </source>
</evidence>
<dbReference type="AlphaFoldDB" id="D1NY03"/>
<reference evidence="1" key="1">
    <citation type="submission" date="2009-12" db="EMBL/GenBank/DDBJ databases">
        <authorList>
            <person name="Weinstock G."/>
            <person name="Sodergren E."/>
            <person name="Clifton S."/>
            <person name="Fulton L."/>
            <person name="Fulton B."/>
            <person name="Courtney L."/>
            <person name="Fronick C."/>
            <person name="Harrison M."/>
            <person name="Strong C."/>
            <person name="Farmer C."/>
            <person name="Delahaunty K."/>
            <person name="Markovic C."/>
            <person name="Hall O."/>
            <person name="Minx P."/>
            <person name="Tomlinson C."/>
            <person name="Mitreva M."/>
            <person name="Nelson J."/>
            <person name="Hou S."/>
            <person name="Wollam A."/>
            <person name="Pepin K.H."/>
            <person name="Johnson M."/>
            <person name="Bhonagiri V."/>
            <person name="Nash W.E."/>
            <person name="Warren W."/>
            <person name="Chinwalla A."/>
            <person name="Mardis E.R."/>
            <person name="Wilson R.K."/>
        </authorList>
    </citation>
    <scope>NUCLEOTIDE SEQUENCE [LARGE SCALE GENOMIC DNA]</scope>
    <source>
        <strain evidence="1">DSM 4541</strain>
    </source>
</reference>
<dbReference type="EMBL" id="ABXV02000011">
    <property type="protein sequence ID" value="EFB73851.1"/>
    <property type="molecule type" value="Genomic_DNA"/>
</dbReference>